<reference evidence="2 3" key="1">
    <citation type="submission" date="2020-08" db="EMBL/GenBank/DDBJ databases">
        <title>Genomic Encyclopedia of Type Strains, Phase III (KMG-III): the genomes of soil and plant-associated and newly described type strains.</title>
        <authorList>
            <person name="Whitman W."/>
        </authorList>
    </citation>
    <scope>NUCLEOTIDE SEQUENCE [LARGE SCALE GENOMIC DNA]</scope>
    <source>
        <strain evidence="2 3">CECT 5862</strain>
    </source>
</reference>
<gene>
    <name evidence="2" type="ORF">FHS18_002625</name>
</gene>
<dbReference type="EMBL" id="JACHXK010000005">
    <property type="protein sequence ID" value="MBB3110558.1"/>
    <property type="molecule type" value="Genomic_DNA"/>
</dbReference>
<feature type="transmembrane region" description="Helical" evidence="1">
    <location>
        <begin position="389"/>
        <end position="406"/>
    </location>
</feature>
<organism evidence="2 3">
    <name type="scientific">Paenibacillus phyllosphaerae</name>
    <dbReference type="NCBI Taxonomy" id="274593"/>
    <lineage>
        <taxon>Bacteria</taxon>
        <taxon>Bacillati</taxon>
        <taxon>Bacillota</taxon>
        <taxon>Bacilli</taxon>
        <taxon>Bacillales</taxon>
        <taxon>Paenibacillaceae</taxon>
        <taxon>Paenibacillus</taxon>
    </lineage>
</organism>
<dbReference type="AlphaFoldDB" id="A0A7W5AXH4"/>
<feature type="transmembrane region" description="Helical" evidence="1">
    <location>
        <begin position="239"/>
        <end position="257"/>
    </location>
</feature>
<dbReference type="Proteomes" id="UP000570361">
    <property type="component" value="Unassembled WGS sequence"/>
</dbReference>
<feature type="transmembrane region" description="Helical" evidence="1">
    <location>
        <begin position="366"/>
        <end position="383"/>
    </location>
</feature>
<evidence type="ECO:0000313" key="3">
    <source>
        <dbReference type="Proteomes" id="UP000570361"/>
    </source>
</evidence>
<accession>A0A7W5AXH4</accession>
<evidence type="ECO:0000256" key="1">
    <source>
        <dbReference type="SAM" id="Phobius"/>
    </source>
</evidence>
<feature type="transmembrane region" description="Helical" evidence="1">
    <location>
        <begin position="168"/>
        <end position="188"/>
    </location>
</feature>
<keyword evidence="3" id="KW-1185">Reference proteome</keyword>
<feature type="transmembrane region" description="Helical" evidence="1">
    <location>
        <begin position="200"/>
        <end position="227"/>
    </location>
</feature>
<keyword evidence="1" id="KW-0812">Transmembrane</keyword>
<feature type="transmembrane region" description="Helical" evidence="1">
    <location>
        <begin position="330"/>
        <end position="346"/>
    </location>
</feature>
<comment type="caution">
    <text evidence="2">The sequence shown here is derived from an EMBL/GenBank/DDBJ whole genome shotgun (WGS) entry which is preliminary data.</text>
</comment>
<keyword evidence="1" id="KW-0472">Membrane</keyword>
<feature type="transmembrane region" description="Helical" evidence="1">
    <location>
        <begin position="56"/>
        <end position="73"/>
    </location>
</feature>
<feature type="transmembrane region" description="Helical" evidence="1">
    <location>
        <begin position="85"/>
        <end position="103"/>
    </location>
</feature>
<dbReference type="RefSeq" id="WP_183600471.1">
    <property type="nucleotide sequence ID" value="NZ_JACHXK010000005.1"/>
</dbReference>
<evidence type="ECO:0000313" key="2">
    <source>
        <dbReference type="EMBL" id="MBB3110558.1"/>
    </source>
</evidence>
<protein>
    <submittedName>
        <fullName evidence="2">Uncharacterized protein</fullName>
    </submittedName>
</protein>
<feature type="transmembrane region" description="Helical" evidence="1">
    <location>
        <begin position="115"/>
        <end position="133"/>
    </location>
</feature>
<feature type="transmembrane region" description="Helical" evidence="1">
    <location>
        <begin position="6"/>
        <end position="35"/>
    </location>
</feature>
<name>A0A7W5AXH4_9BACL</name>
<sequence>MISTIVIVLLSFLIIYFPPLVGINTLHIVGVLSWIGIIHYNKNIQTTLKINKVISLFNYIALFMVYLLFIAVFNSTSSSIVSRMLFWAIDVIPACILISHICLKKKYQLIDMLKLLLIVGNIQGLIALITFIFPPVQSLIIERMVSLGFRDIFLQLAEHRMYGWSSSLTFSTPIAQGMFAVIAVYLSINKSMKYLLFTPLLLFSAVINARSSLVIILIGLLLIFLVALKLRKIKSFYRLFIIGAITTVLVLVMFQIIKTSAPQTYEWIVEGGQEITYFLRGDNVGYFTYVTDSTKYTMPTGTGFWFGEGVSNISEYHSSLQSDVGWTNDMWLGGLFYSVLIGLFFVRKLYQIQLQRNDEDLKSLQLNKFIAYFIFAVFITGNFKGIMFSINEVVTLVFLFYVFIVCRKDDNLVVR</sequence>
<keyword evidence="1" id="KW-1133">Transmembrane helix</keyword>
<proteinExistence type="predicted"/>